<protein>
    <recommendedName>
        <fullName evidence="7">Succinylglutamate desuccinylase/Aspartoacylase catalytic domain-containing protein</fullName>
    </recommendedName>
</protein>
<keyword evidence="6" id="KW-0862">Zinc</keyword>
<evidence type="ECO:0000313" key="9">
    <source>
        <dbReference type="Proteomes" id="UP001591681"/>
    </source>
</evidence>
<dbReference type="InterPro" id="IPR055438">
    <property type="entry name" value="AstE_AspA_cat"/>
</dbReference>
<keyword evidence="3" id="KW-0963">Cytoplasm</keyword>
<sequence length="367" mass="40984">MINHSINHTVMAVFWSQMSTVSLPALSRVAVCGGTHGDELSGVYLVREHLRRRQQSERRESSYALKMVMSNPRAVQQCRRYTEIDLNRCFTQASLDAPICDRTPYEIVRSQELNALLGPKGSAAATDLVDFHKWVSFIELHFMNDSCGYCKNLSHFLCCPQRELATIPVRYIHFDKPKNEAYSLDTVGKHGFAMEIGPQPHGSVRSNIFAAMQEGVELMLEWIQLFNSGNEKLQFPPFHAFTGRPANGGGGGGMVNGSLAPSPGRAQNWSTIQPRLSSGPELRCKMKIGTLKHHTELVCALRSKIDLACCIQSLTIFFRLSQKANNGSGRCPQTKHDDYAIFKPLKQLEETPHSIGSAQLLTLKTRH</sequence>
<dbReference type="PANTHER" id="PTHR15162:SF5">
    <property type="entry name" value="N-ACYL-AROMATIC-L-AMINO ACID AMIDOHYDROLASE (CARBOXYLATE-FORMING)"/>
    <property type="match status" value="1"/>
</dbReference>
<keyword evidence="4" id="KW-0479">Metal-binding</keyword>
<evidence type="ECO:0000256" key="6">
    <source>
        <dbReference type="ARBA" id="ARBA00022833"/>
    </source>
</evidence>
<dbReference type="GO" id="GO:0005737">
    <property type="term" value="C:cytoplasm"/>
    <property type="evidence" value="ECO:0007669"/>
    <property type="project" value="UniProtKB-SubCell"/>
</dbReference>
<dbReference type="GO" id="GO:0046872">
    <property type="term" value="F:metal ion binding"/>
    <property type="evidence" value="ECO:0007669"/>
    <property type="project" value="UniProtKB-KW"/>
</dbReference>
<gene>
    <name evidence="8" type="ORF">ACEWY4_024861</name>
</gene>
<evidence type="ECO:0000256" key="4">
    <source>
        <dbReference type="ARBA" id="ARBA00022723"/>
    </source>
</evidence>
<dbReference type="AlphaFoldDB" id="A0ABD1IVX0"/>
<evidence type="ECO:0000259" key="7">
    <source>
        <dbReference type="Pfam" id="PF24827"/>
    </source>
</evidence>
<dbReference type="Pfam" id="PF24827">
    <property type="entry name" value="AstE_AspA_cat"/>
    <property type="match status" value="1"/>
</dbReference>
<comment type="cofactor">
    <cofactor evidence="1">
        <name>Zn(2+)</name>
        <dbReference type="ChEBI" id="CHEBI:29105"/>
    </cofactor>
</comment>
<dbReference type="Proteomes" id="UP001591681">
    <property type="component" value="Unassembled WGS sequence"/>
</dbReference>
<keyword evidence="5" id="KW-0378">Hydrolase</keyword>
<evidence type="ECO:0000256" key="3">
    <source>
        <dbReference type="ARBA" id="ARBA00022490"/>
    </source>
</evidence>
<dbReference type="EMBL" id="JBHFQA010000022">
    <property type="protein sequence ID" value="KAL2079117.1"/>
    <property type="molecule type" value="Genomic_DNA"/>
</dbReference>
<reference evidence="8 9" key="1">
    <citation type="submission" date="2024-09" db="EMBL/GenBank/DDBJ databases">
        <title>A chromosome-level genome assembly of Gray's grenadier anchovy, Coilia grayii.</title>
        <authorList>
            <person name="Fu Z."/>
        </authorList>
    </citation>
    <scope>NUCLEOTIDE SEQUENCE [LARGE SCALE GENOMIC DNA]</scope>
    <source>
        <strain evidence="8">G4</strain>
        <tissue evidence="8">Muscle</tissue>
    </source>
</reference>
<evidence type="ECO:0000256" key="5">
    <source>
        <dbReference type="ARBA" id="ARBA00022801"/>
    </source>
</evidence>
<accession>A0ABD1IVX0</accession>
<dbReference type="SUPFAM" id="SSF53187">
    <property type="entry name" value="Zn-dependent exopeptidases"/>
    <property type="match status" value="1"/>
</dbReference>
<comment type="subcellular location">
    <subcellularLocation>
        <location evidence="2">Cytoplasm</location>
    </subcellularLocation>
</comment>
<proteinExistence type="predicted"/>
<dbReference type="PANTHER" id="PTHR15162">
    <property type="entry name" value="ASPARTOACYLASE"/>
    <property type="match status" value="1"/>
</dbReference>
<organism evidence="8 9">
    <name type="scientific">Coilia grayii</name>
    <name type="common">Gray's grenadier anchovy</name>
    <dbReference type="NCBI Taxonomy" id="363190"/>
    <lineage>
        <taxon>Eukaryota</taxon>
        <taxon>Metazoa</taxon>
        <taxon>Chordata</taxon>
        <taxon>Craniata</taxon>
        <taxon>Vertebrata</taxon>
        <taxon>Euteleostomi</taxon>
        <taxon>Actinopterygii</taxon>
        <taxon>Neopterygii</taxon>
        <taxon>Teleostei</taxon>
        <taxon>Clupei</taxon>
        <taxon>Clupeiformes</taxon>
        <taxon>Clupeoidei</taxon>
        <taxon>Engraulidae</taxon>
        <taxon>Coilinae</taxon>
        <taxon>Coilia</taxon>
    </lineage>
</organism>
<comment type="caution">
    <text evidence="8">The sequence shown here is derived from an EMBL/GenBank/DDBJ whole genome shotgun (WGS) entry which is preliminary data.</text>
</comment>
<evidence type="ECO:0000256" key="1">
    <source>
        <dbReference type="ARBA" id="ARBA00001947"/>
    </source>
</evidence>
<feature type="domain" description="Succinylglutamate desuccinylase/Aspartoacylase catalytic" evidence="7">
    <location>
        <begin position="27"/>
        <end position="221"/>
    </location>
</feature>
<dbReference type="InterPro" id="IPR050178">
    <property type="entry name" value="AspA/AstE_fam"/>
</dbReference>
<evidence type="ECO:0000256" key="2">
    <source>
        <dbReference type="ARBA" id="ARBA00004496"/>
    </source>
</evidence>
<name>A0ABD1IVX0_9TELE</name>
<evidence type="ECO:0000313" key="8">
    <source>
        <dbReference type="EMBL" id="KAL2079117.1"/>
    </source>
</evidence>
<dbReference type="GO" id="GO:0016787">
    <property type="term" value="F:hydrolase activity"/>
    <property type="evidence" value="ECO:0007669"/>
    <property type="project" value="UniProtKB-KW"/>
</dbReference>
<dbReference type="Gene3D" id="3.40.630.10">
    <property type="entry name" value="Zn peptidases"/>
    <property type="match status" value="1"/>
</dbReference>
<keyword evidence="9" id="KW-1185">Reference proteome</keyword>